<feature type="compositionally biased region" description="Low complexity" evidence="1">
    <location>
        <begin position="136"/>
        <end position="149"/>
    </location>
</feature>
<accession>A0A6G1U689</accession>
<comment type="caution">
    <text evidence="2">The sequence shown here is derived from an EMBL/GenBank/DDBJ whole genome shotgun (WGS) entry which is preliminary data.</text>
</comment>
<evidence type="ECO:0000313" key="2">
    <source>
        <dbReference type="EMBL" id="MQN82281.1"/>
    </source>
</evidence>
<dbReference type="InterPro" id="IPR021474">
    <property type="entry name" value="DUF3127"/>
</dbReference>
<organism evidence="2 3">
    <name type="scientific">Segatella copri</name>
    <dbReference type="NCBI Taxonomy" id="165179"/>
    <lineage>
        <taxon>Bacteria</taxon>
        <taxon>Pseudomonadati</taxon>
        <taxon>Bacteroidota</taxon>
        <taxon>Bacteroidia</taxon>
        <taxon>Bacteroidales</taxon>
        <taxon>Prevotellaceae</taxon>
        <taxon>Segatella</taxon>
    </lineage>
</organism>
<evidence type="ECO:0000313" key="3">
    <source>
        <dbReference type="Proteomes" id="UP000480425"/>
    </source>
</evidence>
<dbReference type="EMBL" id="VZCB01000101">
    <property type="protein sequence ID" value="MQN82281.1"/>
    <property type="molecule type" value="Genomic_DNA"/>
</dbReference>
<dbReference type="Proteomes" id="UP000480425">
    <property type="component" value="Unassembled WGS sequence"/>
</dbReference>
<feature type="compositionally biased region" description="Low complexity" evidence="1">
    <location>
        <begin position="105"/>
        <end position="128"/>
    </location>
</feature>
<evidence type="ECO:0000256" key="1">
    <source>
        <dbReference type="SAM" id="MobiDB-lite"/>
    </source>
</evidence>
<sequence>MELQGKVIAVLPERSGVSARGEWKAQSYVIETHEAYPKKLCFDVFGADRMAQFNIQSGEEILVSFDIDAHEYQGRWFNSIRAWNVQRVDPNAVGAMGGMQPGASAFPPMGAAPAQPAPAAAPAAGATAPFPPAQPAAPAAGGSADDLPF</sequence>
<proteinExistence type="predicted"/>
<reference evidence="2 3" key="1">
    <citation type="submission" date="2019-09" db="EMBL/GenBank/DDBJ databases">
        <title>Distinct polysaccharide growth profiles of human intestinal Prevotella copri isolates.</title>
        <authorList>
            <person name="Fehlner-Peach H."/>
            <person name="Magnabosco C."/>
            <person name="Raghavan V."/>
            <person name="Scher J.U."/>
            <person name="Tett A."/>
            <person name="Cox L.M."/>
            <person name="Gottsegen C."/>
            <person name="Watters A."/>
            <person name="Wiltshire- Gordon J.D."/>
            <person name="Segata N."/>
            <person name="Bonneau R."/>
            <person name="Littman D.R."/>
        </authorList>
    </citation>
    <scope>NUCLEOTIDE SEQUENCE [LARGE SCALE GENOMIC DNA]</scope>
    <source>
        <strain evidence="3">iA622</strain>
    </source>
</reference>
<dbReference type="OrthoDB" id="598142at2"/>
<dbReference type="Pfam" id="PF11325">
    <property type="entry name" value="DUF3127"/>
    <property type="match status" value="1"/>
</dbReference>
<protein>
    <submittedName>
        <fullName evidence="2">DUF3127 domain-containing protein</fullName>
    </submittedName>
</protein>
<gene>
    <name evidence="2" type="ORF">F7D73_15320</name>
</gene>
<feature type="region of interest" description="Disordered" evidence="1">
    <location>
        <begin position="104"/>
        <end position="149"/>
    </location>
</feature>
<dbReference type="RefSeq" id="WP_153126105.1">
    <property type="nucleotide sequence ID" value="NZ_JAHOEO010000026.1"/>
</dbReference>
<dbReference type="AlphaFoldDB" id="A0A6G1U689"/>
<name>A0A6G1U689_9BACT</name>